<reference evidence="4" key="1">
    <citation type="journal article" date="2019" name="Int. J. Syst. Evol. Microbiol.">
        <title>The Global Catalogue of Microorganisms (GCM) 10K type strain sequencing project: providing services to taxonomists for standard genome sequencing and annotation.</title>
        <authorList>
            <consortium name="The Broad Institute Genomics Platform"/>
            <consortium name="The Broad Institute Genome Sequencing Center for Infectious Disease"/>
            <person name="Wu L."/>
            <person name="Ma J."/>
        </authorList>
    </citation>
    <scope>NUCLEOTIDE SEQUENCE [LARGE SCALE GENOMIC DNA]</scope>
    <source>
        <strain evidence="4">JCM 15974</strain>
    </source>
</reference>
<dbReference type="SMART" id="SM00850">
    <property type="entry name" value="LytTR"/>
    <property type="match status" value="1"/>
</dbReference>
<dbReference type="PANTHER" id="PTHR37299">
    <property type="entry name" value="TRANSCRIPTIONAL REGULATOR-RELATED"/>
    <property type="match status" value="1"/>
</dbReference>
<feature type="domain" description="HTH LytTR-type" evidence="2">
    <location>
        <begin position="222"/>
        <end position="273"/>
    </location>
</feature>
<dbReference type="InterPro" id="IPR007492">
    <property type="entry name" value="LytTR_DNA-bd_dom"/>
</dbReference>
<evidence type="ECO:0000313" key="3">
    <source>
        <dbReference type="EMBL" id="GAA0719063.1"/>
    </source>
</evidence>
<dbReference type="EMBL" id="BAAAGE010000002">
    <property type="protein sequence ID" value="GAA0719063.1"/>
    <property type="molecule type" value="Genomic_DNA"/>
</dbReference>
<feature type="transmembrane region" description="Helical" evidence="1">
    <location>
        <begin position="78"/>
        <end position="100"/>
    </location>
</feature>
<keyword evidence="4" id="KW-1185">Reference proteome</keyword>
<protein>
    <recommendedName>
        <fullName evidence="2">HTH LytTR-type domain-containing protein</fullName>
    </recommendedName>
</protein>
<keyword evidence="1" id="KW-0812">Transmembrane</keyword>
<sequence>MSFGLNKWLAKEQIVTPITLGVSVFFILLLFQPFGYNNYSYSRLLGDSFISSIVVLLITFTSRKVTYSVFRKRFVSQILYIQVLLDITLFLGVTFLINLISGGFRNIRFIDWLGVSFQDVLIFELFFIPLSLFIKHYFNLVNGDLNSSFNSSEDFNLSLGKVCLLSDTENDILEVFPQEILLIKSSGNYIEVFYLKEGKIFRNILRCTLEKVTKQFYLYPFLFRCHRSYLINTDRIEKVKGNKRGYTITVTGLQEAIPVSRSRIDLFHEVYSDKK</sequence>
<feature type="transmembrane region" description="Helical" evidence="1">
    <location>
        <begin position="14"/>
        <end position="36"/>
    </location>
</feature>
<evidence type="ECO:0000256" key="1">
    <source>
        <dbReference type="SAM" id="Phobius"/>
    </source>
</evidence>
<comment type="caution">
    <text evidence="3">The sequence shown here is derived from an EMBL/GenBank/DDBJ whole genome shotgun (WGS) entry which is preliminary data.</text>
</comment>
<feature type="transmembrane region" description="Helical" evidence="1">
    <location>
        <begin position="48"/>
        <end position="66"/>
    </location>
</feature>
<proteinExistence type="predicted"/>
<name>A0ABP3TZC2_9FLAO</name>
<dbReference type="Pfam" id="PF04397">
    <property type="entry name" value="LytTR"/>
    <property type="match status" value="1"/>
</dbReference>
<gene>
    <name evidence="3" type="ORF">GCM10009430_17710</name>
</gene>
<accession>A0ABP3TZC2</accession>
<keyword evidence="1" id="KW-1133">Transmembrane helix</keyword>
<dbReference type="PANTHER" id="PTHR37299:SF1">
    <property type="entry name" value="STAGE 0 SPORULATION PROTEIN A HOMOLOG"/>
    <property type="match status" value="1"/>
</dbReference>
<organism evidence="3 4">
    <name type="scientific">Aquimarina litoralis</name>
    <dbReference type="NCBI Taxonomy" id="584605"/>
    <lineage>
        <taxon>Bacteria</taxon>
        <taxon>Pseudomonadati</taxon>
        <taxon>Bacteroidota</taxon>
        <taxon>Flavobacteriia</taxon>
        <taxon>Flavobacteriales</taxon>
        <taxon>Flavobacteriaceae</taxon>
        <taxon>Aquimarina</taxon>
    </lineage>
</organism>
<dbReference type="InterPro" id="IPR046947">
    <property type="entry name" value="LytR-like"/>
</dbReference>
<feature type="transmembrane region" description="Helical" evidence="1">
    <location>
        <begin position="120"/>
        <end position="138"/>
    </location>
</feature>
<evidence type="ECO:0000313" key="4">
    <source>
        <dbReference type="Proteomes" id="UP001501758"/>
    </source>
</evidence>
<dbReference type="PROSITE" id="PS50930">
    <property type="entry name" value="HTH_LYTTR"/>
    <property type="match status" value="1"/>
</dbReference>
<dbReference type="Proteomes" id="UP001501758">
    <property type="component" value="Unassembled WGS sequence"/>
</dbReference>
<dbReference type="RefSeq" id="WP_343912979.1">
    <property type="nucleotide sequence ID" value="NZ_BAAAGE010000002.1"/>
</dbReference>
<dbReference type="Gene3D" id="2.40.50.1020">
    <property type="entry name" value="LytTr DNA-binding domain"/>
    <property type="match status" value="1"/>
</dbReference>
<evidence type="ECO:0000259" key="2">
    <source>
        <dbReference type="PROSITE" id="PS50930"/>
    </source>
</evidence>
<keyword evidence="1" id="KW-0472">Membrane</keyword>